<name>A0ACB9MMW7_9MYRT</name>
<organism evidence="1 2">
    <name type="scientific">Melastoma candidum</name>
    <dbReference type="NCBI Taxonomy" id="119954"/>
    <lineage>
        <taxon>Eukaryota</taxon>
        <taxon>Viridiplantae</taxon>
        <taxon>Streptophyta</taxon>
        <taxon>Embryophyta</taxon>
        <taxon>Tracheophyta</taxon>
        <taxon>Spermatophyta</taxon>
        <taxon>Magnoliopsida</taxon>
        <taxon>eudicotyledons</taxon>
        <taxon>Gunneridae</taxon>
        <taxon>Pentapetalae</taxon>
        <taxon>rosids</taxon>
        <taxon>malvids</taxon>
        <taxon>Myrtales</taxon>
        <taxon>Melastomataceae</taxon>
        <taxon>Melastomatoideae</taxon>
        <taxon>Melastomateae</taxon>
        <taxon>Melastoma</taxon>
    </lineage>
</organism>
<keyword evidence="2" id="KW-1185">Reference proteome</keyword>
<reference evidence="2" key="1">
    <citation type="journal article" date="2023" name="Front. Plant Sci.">
        <title>Chromosomal-level genome assembly of Melastoma candidum provides insights into trichome evolution.</title>
        <authorList>
            <person name="Zhong Y."/>
            <person name="Wu W."/>
            <person name="Sun C."/>
            <person name="Zou P."/>
            <person name="Liu Y."/>
            <person name="Dai S."/>
            <person name="Zhou R."/>
        </authorList>
    </citation>
    <scope>NUCLEOTIDE SEQUENCE [LARGE SCALE GENOMIC DNA]</scope>
</reference>
<dbReference type="EMBL" id="CM042888">
    <property type="protein sequence ID" value="KAI4325448.1"/>
    <property type="molecule type" value="Genomic_DNA"/>
</dbReference>
<gene>
    <name evidence="1" type="ORF">MLD38_030849</name>
</gene>
<evidence type="ECO:0000313" key="1">
    <source>
        <dbReference type="EMBL" id="KAI4325448.1"/>
    </source>
</evidence>
<protein>
    <submittedName>
        <fullName evidence="1">Uncharacterized protein</fullName>
    </submittedName>
</protein>
<proteinExistence type="predicted"/>
<sequence length="531" mass="60106">MDDALTRILRLNRPDGNPYFTLLLTLVPLLTILGIVLRRGRRLPYPPGPKGLPVIGNMLMLDQMTHRGLAGLAKKYGGLLHLRMGFVHMVAVQSAEHARQVLQVKDIVFSNRPATIAISYLTYNRADMAFAHYGPFWRQMRKICVIRVFSRKRAESWRSVRDEVDDMVRTVAQSLGSPVNIGELVFKLTMDITYRAAFGASAKEGCEEFIGILQEFSKLFGAFNIADFIPHLGRIDPQGIQARLVKARQSLDKFIDNVIDDHMEKKKRKEEEKAAKNGEDDQEDTDMVDDLLAFYSEEAGLSKESDDLQNSIKLNKDNIKAIIMDVMFGGTETVASAIEWVMAELMRSPEDLKHVQKELKDVVGLDRRVEEDDFDKLTFLRCTIKETLRLHPPIPLLLHETAEDSEISGYFIPKKTRVMINAWAIGRDPAAWDDPDTFRPSRFLREKAPDFKGSNFEFIPFGSGRRSCPGMQLGLYAVDYAVANLLHCFTWELPDGMKPADMDTNDVFGLTAPRATRLVAVPSPRLLRAVY</sequence>
<accession>A0ACB9MMW7</accession>
<comment type="caution">
    <text evidence="1">The sequence shown here is derived from an EMBL/GenBank/DDBJ whole genome shotgun (WGS) entry which is preliminary data.</text>
</comment>
<dbReference type="Proteomes" id="UP001057402">
    <property type="component" value="Chromosome 9"/>
</dbReference>
<evidence type="ECO:0000313" key="2">
    <source>
        <dbReference type="Proteomes" id="UP001057402"/>
    </source>
</evidence>